<evidence type="ECO:0000259" key="3">
    <source>
        <dbReference type="Pfam" id="PF07727"/>
    </source>
</evidence>
<feature type="compositionally biased region" description="Low complexity" evidence="2">
    <location>
        <begin position="1025"/>
        <end position="1034"/>
    </location>
</feature>
<reference evidence="4" key="1">
    <citation type="journal article" date="2019" name="Sci. Rep.">
        <title>Draft genome of Tanacetum cinerariifolium, the natural source of mosquito coil.</title>
        <authorList>
            <person name="Yamashiro T."/>
            <person name="Shiraishi A."/>
            <person name="Satake H."/>
            <person name="Nakayama K."/>
        </authorList>
    </citation>
    <scope>NUCLEOTIDE SEQUENCE</scope>
</reference>
<feature type="compositionally biased region" description="Low complexity" evidence="2">
    <location>
        <begin position="446"/>
        <end position="463"/>
    </location>
</feature>
<feature type="region of interest" description="Disordered" evidence="2">
    <location>
        <begin position="433"/>
        <end position="463"/>
    </location>
</feature>
<sequence length="1393" mass="157524">MMNKSSSSENEPCCSKDCKKNNDSLNSKITDLTDQLFDANNYIYCYKLAVAQLEGRLVEYKEKEVKYIEKIRTFEFYRESNKECIESLSKQLEILKLEKDGVDGKLAGLLKALKNLDNLIESQRSDKNKDGVGYSDVPPPVADLYLSPKKDLSWTGLPKFADDTVTDYSRSSPTIESSPDDAQNKNPSTKTGASDSTILSKPAIKFVKAADKVTKRQTTDKVKTAKKPAVKKMVKTSFTPRPIAHRPDRHSQILVRTNMNDARPNRTFFNKQAHSYANRPSHRTSTVRSPYRAPWVPIVNRNFPPVNRKFPTGNSNVSTVCCCCSRHVNTARPKAVINRRNWVNDVKASAWTKLKDTVRTKRSRVTRNLKIQKLNIKFMGGFDEFPLPEEVPTARIILPLDYSVQQSPYSKAEDPISKVSSVETLGKLVKAKYGSTRPEEDYDRNSVNNSPSISETSSQSPPNINQCCCECGDPLDGIFCKRSTCKSCGKDAHIGYNCPSNVPVISNPEPCNNQTIDELPQALPSFHSTFQSEAESPFTLDSVPTCVNESPNVFNPPPQPLVVTIKTLISRKIFKLFHNNIIVVMIAGLLMKLINQYTVDHPIFNAHNSYLDSQIQLNSTLAKIKDQMTSITSLCDLACQVAQKNLEEKQIEEERAAKAKYWKLPVCYDDDDDEERSDSLDDNIISGLPPFFAITPDKPVLSIEEPDNSLGMGDEHLDTIPATKSDEFIKSSVKNLIPIPSESEEVMEIVIPETKSSSTSLNSLLEETNTFDNSLPEFETFCFDVEEISSGSPTTHSDSPLYASFMFDLSINPFPPADRSDSYEFTDELIPFISAPEYDCFRFTVEPNSRDFTKDVVENISPMKEPQWHLFSSGSGNNLHWQWELILPVETLSWQWECLVHFIPNSPPLSACCLKPLRINHEFVNQVLTELYEKVGIFYQKFVLRTPQQNSVVERRNRRACTQSVPAAPYVPLSNKKLEILFQLMFEEYLEPPHIERPVSPAIAVQLLVISAGTSSSTTLDQDAPSPSHSSSSSKLQPPILHQGVAARSTIIEDTPFAYADNDPFVNVFAPEPSYEVSSSMDELVPRPDYIMIIALKWIYKVKLDEYGDVLKNKARLVANGYRQEEGIDFKESFTPVAPIEAIRIFIANAASKNMTIYQMNVKTTFLNGKLKEEVYVSQPEGFVDPDHQTHVYSLKKALYGLKQAPRAWYDTFLQFLLNNNFSKVLTAYGDADHTGCQDTQRSTPESAQFLGEKLVSWSSKKQKSTTISTTEAEYISMSGCYAQILWKRSQLSNYVFAFNKIPMYCDNRNAIALYCNNVQHSRSKHINIRHHYIREKDEKCVVELYFVTTNYQLADIFTKALPRERFEFLLSRLGMKSMTLKTLKCLQEGEEE</sequence>
<keyword evidence="1" id="KW-0175">Coiled coil</keyword>
<name>A0A6L2J0D2_TANCI</name>
<dbReference type="Pfam" id="PF07727">
    <property type="entry name" value="RVT_2"/>
    <property type="match status" value="1"/>
</dbReference>
<accession>A0A6L2J0D2</accession>
<feature type="compositionally biased region" description="Polar residues" evidence="2">
    <location>
        <begin position="166"/>
        <end position="196"/>
    </location>
</feature>
<evidence type="ECO:0000313" key="4">
    <source>
        <dbReference type="EMBL" id="GEU30246.1"/>
    </source>
</evidence>
<evidence type="ECO:0000256" key="1">
    <source>
        <dbReference type="SAM" id="Coils"/>
    </source>
</evidence>
<proteinExistence type="predicted"/>
<feature type="coiled-coil region" evidence="1">
    <location>
        <begin position="15"/>
        <end position="70"/>
    </location>
</feature>
<protein>
    <submittedName>
        <fullName evidence="4">Retrovirus-related Pol polyprotein from transposon TNT 1-94</fullName>
    </submittedName>
</protein>
<comment type="caution">
    <text evidence="4">The sequence shown here is derived from an EMBL/GenBank/DDBJ whole genome shotgun (WGS) entry which is preliminary data.</text>
</comment>
<evidence type="ECO:0000256" key="2">
    <source>
        <dbReference type="SAM" id="MobiDB-lite"/>
    </source>
</evidence>
<organism evidence="4">
    <name type="scientific">Tanacetum cinerariifolium</name>
    <name type="common">Dalmatian daisy</name>
    <name type="synonym">Chrysanthemum cinerariifolium</name>
    <dbReference type="NCBI Taxonomy" id="118510"/>
    <lineage>
        <taxon>Eukaryota</taxon>
        <taxon>Viridiplantae</taxon>
        <taxon>Streptophyta</taxon>
        <taxon>Embryophyta</taxon>
        <taxon>Tracheophyta</taxon>
        <taxon>Spermatophyta</taxon>
        <taxon>Magnoliopsida</taxon>
        <taxon>eudicotyledons</taxon>
        <taxon>Gunneridae</taxon>
        <taxon>Pentapetalae</taxon>
        <taxon>asterids</taxon>
        <taxon>campanulids</taxon>
        <taxon>Asterales</taxon>
        <taxon>Asteraceae</taxon>
        <taxon>Asteroideae</taxon>
        <taxon>Anthemideae</taxon>
        <taxon>Anthemidinae</taxon>
        <taxon>Tanacetum</taxon>
    </lineage>
</organism>
<dbReference type="CDD" id="cd09272">
    <property type="entry name" value="RNase_HI_RT_Ty1"/>
    <property type="match status" value="1"/>
</dbReference>
<dbReference type="PANTHER" id="PTHR11439:SF509">
    <property type="entry name" value="RNA-DIRECTED DNA POLYMERASE"/>
    <property type="match status" value="1"/>
</dbReference>
<dbReference type="EMBL" id="BKCJ010000141">
    <property type="protein sequence ID" value="GEU30246.1"/>
    <property type="molecule type" value="Genomic_DNA"/>
</dbReference>
<feature type="region of interest" description="Disordered" evidence="2">
    <location>
        <begin position="1018"/>
        <end position="1039"/>
    </location>
</feature>
<dbReference type="InterPro" id="IPR013103">
    <property type="entry name" value="RVT_2"/>
</dbReference>
<gene>
    <name evidence="4" type="ORF">Tci_002224</name>
</gene>
<dbReference type="PANTHER" id="PTHR11439">
    <property type="entry name" value="GAG-POL-RELATED RETROTRANSPOSON"/>
    <property type="match status" value="1"/>
</dbReference>
<feature type="domain" description="Reverse transcriptase Ty1/copia-type" evidence="3">
    <location>
        <begin position="1083"/>
        <end position="1228"/>
    </location>
</feature>
<feature type="region of interest" description="Disordered" evidence="2">
    <location>
        <begin position="165"/>
        <end position="196"/>
    </location>
</feature>